<reference evidence="2 3" key="1">
    <citation type="submission" date="2019-12" db="EMBL/GenBank/DDBJ databases">
        <title>Complete genome sequence of Algicella marina strain 9Alg 56(T) isolated from the red alga Tichocarpus crinitus.</title>
        <authorList>
            <person name="Kim S.-G."/>
            <person name="Nedashkovskaya O.I."/>
        </authorList>
    </citation>
    <scope>NUCLEOTIDE SEQUENCE [LARGE SCALE GENOMIC DNA]</scope>
    <source>
        <strain evidence="2 3">9Alg 56</strain>
    </source>
</reference>
<dbReference type="Gene3D" id="2.60.130.10">
    <property type="entry name" value="Aromatic compound dioxygenase"/>
    <property type="match status" value="1"/>
</dbReference>
<dbReference type="Pfam" id="PF00775">
    <property type="entry name" value="Dioxygenase_C"/>
    <property type="match status" value="1"/>
</dbReference>
<dbReference type="PANTHER" id="PTHR34315:SF1">
    <property type="entry name" value="INTRADIOL RING-CLEAVAGE DIOXYGENASES DOMAIN-CONTAINING PROTEIN-RELATED"/>
    <property type="match status" value="1"/>
</dbReference>
<dbReference type="Proteomes" id="UP000464495">
    <property type="component" value="Chromosome"/>
</dbReference>
<sequence>MSDSAPTNQGTHAHGLKYDLPHLFGRRRAISSLAALTLVSAAGRGMAADGSCVAIPAETAGPFPADGSNRAAGQTVNVLQESGVMRDDLRTSFAGMSPVAEGVEVQLILHLVEAGTACTPLAGRAIYVWHCDAAGRYSLYEDRDRNYLRGLGVSDANGIVRLTTVFPGCYRGRWPHIHFEVFDRPADAVAGSAGRLTSQLALPAAACNDVYARDPRYHNSVANLRGQSLARDGIFRDNTPDEIEQQTLSLSGSPATGFEARAVIGLG</sequence>
<evidence type="ECO:0000313" key="3">
    <source>
        <dbReference type="Proteomes" id="UP000464495"/>
    </source>
</evidence>
<gene>
    <name evidence="2" type="ORF">GO499_02650</name>
</gene>
<dbReference type="InterPro" id="IPR015889">
    <property type="entry name" value="Intradiol_dOase_core"/>
</dbReference>
<evidence type="ECO:0000313" key="2">
    <source>
        <dbReference type="EMBL" id="QHQ34164.1"/>
    </source>
</evidence>
<dbReference type="AlphaFoldDB" id="A0A6P1STZ3"/>
<dbReference type="KEGG" id="amaq:GO499_02650"/>
<dbReference type="InterPro" id="IPR000627">
    <property type="entry name" value="Intradiol_dOase_C"/>
</dbReference>
<dbReference type="PANTHER" id="PTHR34315">
    <property type="match status" value="1"/>
</dbReference>
<accession>A0A6P1STZ3</accession>
<dbReference type="SUPFAM" id="SSF49482">
    <property type="entry name" value="Aromatic compound dioxygenase"/>
    <property type="match status" value="1"/>
</dbReference>
<name>A0A6P1STZ3_9RHOB</name>
<dbReference type="GO" id="GO:0008199">
    <property type="term" value="F:ferric iron binding"/>
    <property type="evidence" value="ECO:0007669"/>
    <property type="project" value="InterPro"/>
</dbReference>
<feature type="domain" description="Intradiol ring-cleavage dioxygenases" evidence="1">
    <location>
        <begin position="116"/>
        <end position="172"/>
    </location>
</feature>
<proteinExistence type="predicted"/>
<dbReference type="RefSeq" id="WP_161860735.1">
    <property type="nucleotide sequence ID" value="NZ_CP046620.1"/>
</dbReference>
<organism evidence="2 3">
    <name type="scientific">Algicella marina</name>
    <dbReference type="NCBI Taxonomy" id="2683284"/>
    <lineage>
        <taxon>Bacteria</taxon>
        <taxon>Pseudomonadati</taxon>
        <taxon>Pseudomonadota</taxon>
        <taxon>Alphaproteobacteria</taxon>
        <taxon>Rhodobacterales</taxon>
        <taxon>Paracoccaceae</taxon>
        <taxon>Algicella</taxon>
    </lineage>
</organism>
<dbReference type="GO" id="GO:0016702">
    <property type="term" value="F:oxidoreductase activity, acting on single donors with incorporation of molecular oxygen, incorporation of two atoms of oxygen"/>
    <property type="evidence" value="ECO:0007669"/>
    <property type="project" value="InterPro"/>
</dbReference>
<keyword evidence="2" id="KW-0223">Dioxygenase</keyword>
<keyword evidence="3" id="KW-1185">Reference proteome</keyword>
<evidence type="ECO:0000259" key="1">
    <source>
        <dbReference type="Pfam" id="PF00775"/>
    </source>
</evidence>
<protein>
    <submittedName>
        <fullName evidence="2">Intradiol ring-cleavage dioxygenase</fullName>
    </submittedName>
</protein>
<keyword evidence="2" id="KW-0560">Oxidoreductase</keyword>
<dbReference type="EMBL" id="CP046620">
    <property type="protein sequence ID" value="QHQ34164.1"/>
    <property type="molecule type" value="Genomic_DNA"/>
</dbReference>